<gene>
    <name evidence="1" type="ORF">DES43_113138</name>
</gene>
<keyword evidence="2" id="KW-1185">Reference proteome</keyword>
<accession>A0A4R6YF17</accession>
<dbReference type="AlphaFoldDB" id="A0A4R6YF17"/>
<comment type="caution">
    <text evidence="1">The sequence shown here is derived from an EMBL/GenBank/DDBJ whole genome shotgun (WGS) entry which is preliminary data.</text>
</comment>
<reference evidence="1 2" key="1">
    <citation type="submission" date="2019-03" db="EMBL/GenBank/DDBJ databases">
        <title>Genomic Encyclopedia of Type Strains, Phase IV (KMG-IV): sequencing the most valuable type-strain genomes for metagenomic binning, comparative biology and taxonomic classification.</title>
        <authorList>
            <person name="Goeker M."/>
        </authorList>
    </citation>
    <scope>NUCLEOTIDE SEQUENCE [LARGE SCALE GENOMIC DNA]</scope>
    <source>
        <strain evidence="1 2">DSM 11603</strain>
    </source>
</reference>
<dbReference type="EMBL" id="SNZF01000013">
    <property type="protein sequence ID" value="TDR34707.1"/>
    <property type="molecule type" value="Genomic_DNA"/>
</dbReference>
<proteinExistence type="predicted"/>
<protein>
    <submittedName>
        <fullName evidence="1">Uncharacterized protein</fullName>
    </submittedName>
</protein>
<evidence type="ECO:0000313" key="2">
    <source>
        <dbReference type="Proteomes" id="UP000294958"/>
    </source>
</evidence>
<evidence type="ECO:0000313" key="1">
    <source>
        <dbReference type="EMBL" id="TDR34707.1"/>
    </source>
</evidence>
<organism evidence="1 2">
    <name type="scientific">Aquamicrobium defluvii</name>
    <dbReference type="NCBI Taxonomy" id="69279"/>
    <lineage>
        <taxon>Bacteria</taxon>
        <taxon>Pseudomonadati</taxon>
        <taxon>Pseudomonadota</taxon>
        <taxon>Alphaproteobacteria</taxon>
        <taxon>Hyphomicrobiales</taxon>
        <taxon>Phyllobacteriaceae</taxon>
        <taxon>Aquamicrobium</taxon>
    </lineage>
</organism>
<name>A0A4R6YF17_9HYPH</name>
<dbReference type="Proteomes" id="UP000294958">
    <property type="component" value="Unassembled WGS sequence"/>
</dbReference>
<dbReference type="RefSeq" id="WP_166647743.1">
    <property type="nucleotide sequence ID" value="NZ_SNZF01000013.1"/>
</dbReference>
<sequence>MKPKMAQQISFYLCDHCAAVHIAFHRNGKIFAEAIPDDIAAVAEDLDRAIVESVERRLGPSPAAH</sequence>